<keyword evidence="5 12" id="KW-0999">Mitochondrion inner membrane</keyword>
<protein>
    <recommendedName>
        <fullName evidence="12">Presequence translocated-associated motor subunit PAM17</fullName>
    </recommendedName>
</protein>
<evidence type="ECO:0000256" key="1">
    <source>
        <dbReference type="ARBA" id="ARBA00004448"/>
    </source>
</evidence>
<dbReference type="PANTHER" id="PTHR28021">
    <property type="entry name" value="PRESEQUENCE TRANSLOCATED-ASSOCIATED MOTOR SUBUNIT PAM17, MITOCHONDRIAL"/>
    <property type="match status" value="1"/>
</dbReference>
<keyword evidence="8 12" id="KW-1133">Transmembrane helix</keyword>
<proteinExistence type="inferred from homology"/>
<dbReference type="InterPro" id="IPR013875">
    <property type="entry name" value="Pam17"/>
</dbReference>
<comment type="subcellular location">
    <subcellularLocation>
        <location evidence="1 12">Mitochondrion inner membrane</location>
        <topology evidence="1 12">Multi-pass membrane protein</topology>
    </subcellularLocation>
</comment>
<comment type="subunit">
    <text evidence="12">Component of the PAM complex.</text>
</comment>
<accession>A0A0C9UMS4</accession>
<dbReference type="Pfam" id="PF08566">
    <property type="entry name" value="Pam17"/>
    <property type="match status" value="2"/>
</dbReference>
<comment type="similarity">
    <text evidence="2 12">Belongs to the PAM17 family.</text>
</comment>
<comment type="function">
    <text evidence="12">Component of the PAM complex, a complex required for the translocation of transit peptide-containing proteins from the inner membrane into the mitochondrial matrix in an ATP-dependent manner.</text>
</comment>
<evidence type="ECO:0000256" key="10">
    <source>
        <dbReference type="ARBA" id="ARBA00023128"/>
    </source>
</evidence>
<dbReference type="GO" id="GO:0001405">
    <property type="term" value="C:PAM complex, Tim23 associated import motor"/>
    <property type="evidence" value="ECO:0007669"/>
    <property type="project" value="UniProtKB-UniRule"/>
</dbReference>
<evidence type="ECO:0000313" key="13">
    <source>
        <dbReference type="EMBL" id="KIJ44303.1"/>
    </source>
</evidence>
<feature type="transmembrane region" description="Helical" evidence="12">
    <location>
        <begin position="80"/>
        <end position="98"/>
    </location>
</feature>
<feature type="transmembrane region" description="Helical" evidence="12">
    <location>
        <begin position="16"/>
        <end position="36"/>
    </location>
</feature>
<keyword evidence="6 12" id="KW-0653">Protein transport</keyword>
<comment type="caution">
    <text evidence="12">Lacks conserved residue(s) required for the propagation of feature annotation.</text>
</comment>
<feature type="transmembrane region" description="Helical" evidence="12">
    <location>
        <begin position="48"/>
        <end position="71"/>
    </location>
</feature>
<reference evidence="13 14" key="1">
    <citation type="submission" date="2014-06" db="EMBL/GenBank/DDBJ databases">
        <title>Evolutionary Origins and Diversification of the Mycorrhizal Mutualists.</title>
        <authorList>
            <consortium name="DOE Joint Genome Institute"/>
            <consortium name="Mycorrhizal Genomics Consortium"/>
            <person name="Kohler A."/>
            <person name="Kuo A."/>
            <person name="Nagy L.G."/>
            <person name="Floudas D."/>
            <person name="Copeland A."/>
            <person name="Barry K.W."/>
            <person name="Cichocki N."/>
            <person name="Veneault-Fourrey C."/>
            <person name="LaButti K."/>
            <person name="Lindquist E.A."/>
            <person name="Lipzen A."/>
            <person name="Lundell T."/>
            <person name="Morin E."/>
            <person name="Murat C."/>
            <person name="Riley R."/>
            <person name="Ohm R."/>
            <person name="Sun H."/>
            <person name="Tunlid A."/>
            <person name="Henrissat B."/>
            <person name="Grigoriev I.V."/>
            <person name="Hibbett D.S."/>
            <person name="Martin F."/>
        </authorList>
    </citation>
    <scope>NUCLEOTIDE SEQUENCE [LARGE SCALE GENOMIC DNA]</scope>
    <source>
        <strain evidence="13 14">SS14</strain>
    </source>
</reference>
<evidence type="ECO:0000256" key="4">
    <source>
        <dbReference type="ARBA" id="ARBA00022692"/>
    </source>
</evidence>
<keyword evidence="14" id="KW-1185">Reference proteome</keyword>
<evidence type="ECO:0000256" key="2">
    <source>
        <dbReference type="ARBA" id="ARBA00006837"/>
    </source>
</evidence>
<organism evidence="13 14">
    <name type="scientific">Sphaerobolus stellatus (strain SS14)</name>
    <dbReference type="NCBI Taxonomy" id="990650"/>
    <lineage>
        <taxon>Eukaryota</taxon>
        <taxon>Fungi</taxon>
        <taxon>Dikarya</taxon>
        <taxon>Basidiomycota</taxon>
        <taxon>Agaricomycotina</taxon>
        <taxon>Agaricomycetes</taxon>
        <taxon>Phallomycetidae</taxon>
        <taxon>Geastrales</taxon>
        <taxon>Sphaerobolaceae</taxon>
        <taxon>Sphaerobolus</taxon>
    </lineage>
</organism>
<dbReference type="PANTHER" id="PTHR28021:SF1">
    <property type="entry name" value="PRESEQUENCE TRANSLOCATED-ASSOCIATED MOTOR SUBUNIT PAM17, MITOCHONDRIAL"/>
    <property type="match status" value="1"/>
</dbReference>
<keyword evidence="10 12" id="KW-0496">Mitochondrion</keyword>
<evidence type="ECO:0000256" key="11">
    <source>
        <dbReference type="ARBA" id="ARBA00023136"/>
    </source>
</evidence>
<dbReference type="GO" id="GO:0030150">
    <property type="term" value="P:protein import into mitochondrial matrix"/>
    <property type="evidence" value="ECO:0007669"/>
    <property type="project" value="UniProtKB-UniRule"/>
</dbReference>
<name>A0A0C9UMS4_SPHS4</name>
<keyword evidence="7" id="KW-0809">Transit peptide</keyword>
<dbReference type="EMBL" id="KN837118">
    <property type="protein sequence ID" value="KIJ44303.1"/>
    <property type="molecule type" value="Genomic_DNA"/>
</dbReference>
<dbReference type="Proteomes" id="UP000054279">
    <property type="component" value="Unassembled WGS sequence"/>
</dbReference>
<keyword evidence="11 12" id="KW-0472">Membrane</keyword>
<dbReference type="OrthoDB" id="5970083at2759"/>
<evidence type="ECO:0000256" key="12">
    <source>
        <dbReference type="RuleBase" id="RU367146"/>
    </source>
</evidence>
<evidence type="ECO:0000256" key="7">
    <source>
        <dbReference type="ARBA" id="ARBA00022946"/>
    </source>
</evidence>
<evidence type="ECO:0000256" key="8">
    <source>
        <dbReference type="ARBA" id="ARBA00022989"/>
    </source>
</evidence>
<evidence type="ECO:0000256" key="9">
    <source>
        <dbReference type="ARBA" id="ARBA00023010"/>
    </source>
</evidence>
<keyword evidence="4 12" id="KW-0812">Transmembrane</keyword>
<keyword evidence="9 12" id="KW-0811">Translocation</keyword>
<keyword evidence="3 12" id="KW-0813">Transport</keyword>
<evidence type="ECO:0000256" key="3">
    <source>
        <dbReference type="ARBA" id="ARBA00022448"/>
    </source>
</evidence>
<gene>
    <name evidence="13" type="ORF">M422DRAFT_168336</name>
</gene>
<dbReference type="AlphaFoldDB" id="A0A0C9UMS4"/>
<sequence>MNWPEYFRVRRSKRRWELLASIPSTVVSLGLGAYYLGNMETDPTKPIFGIDPIFVLGAATLGIGGMLVFIITETASSNRIYIVGVGYLLGPVIGSAAWRLKHRQILPLLEAREREFYKHIARNRVDPRTQSPTNPIPDYYGEKVGSLNQYRQWLRDQSNYRKKRTWAT</sequence>
<dbReference type="HOGENOM" id="CLU_068297_2_0_1"/>
<evidence type="ECO:0000256" key="5">
    <source>
        <dbReference type="ARBA" id="ARBA00022792"/>
    </source>
</evidence>
<evidence type="ECO:0000313" key="14">
    <source>
        <dbReference type="Proteomes" id="UP000054279"/>
    </source>
</evidence>
<evidence type="ECO:0000256" key="6">
    <source>
        <dbReference type="ARBA" id="ARBA00022927"/>
    </source>
</evidence>